<proteinExistence type="predicted"/>
<dbReference type="EMBL" id="PYBV01000019">
    <property type="protein sequence ID" value="PYC69266.1"/>
    <property type="molecule type" value="Genomic_DNA"/>
</dbReference>
<comment type="caution">
    <text evidence="1">The sequence shown here is derived from an EMBL/GenBank/DDBJ whole genome shotgun (WGS) entry which is preliminary data.</text>
</comment>
<sequence length="64" mass="6928">MLIDPGTMLALANDRRRELIAEADRERLLTSARRARLARNALAVRGQPDGTLTSCEPSAAVPAQ</sequence>
<keyword evidence="2" id="KW-1185">Reference proteome</keyword>
<dbReference type="Proteomes" id="UP000248333">
    <property type="component" value="Unassembled WGS sequence"/>
</dbReference>
<accession>A0A318NHY5</accession>
<dbReference type="AlphaFoldDB" id="A0A318NHY5"/>
<evidence type="ECO:0000313" key="1">
    <source>
        <dbReference type="EMBL" id="PYC69266.1"/>
    </source>
</evidence>
<name>A0A318NHY5_9ACTN</name>
<evidence type="ECO:0000313" key="2">
    <source>
        <dbReference type="Proteomes" id="UP000248333"/>
    </source>
</evidence>
<gene>
    <name evidence="1" type="ORF">C7C45_16380</name>
</gene>
<protein>
    <submittedName>
        <fullName evidence="1">Uncharacterized protein</fullName>
    </submittedName>
</protein>
<dbReference type="RefSeq" id="WP_110564524.1">
    <property type="nucleotide sequence ID" value="NZ_PYBV01000019.1"/>
</dbReference>
<reference evidence="1 2" key="1">
    <citation type="submission" date="2018-03" db="EMBL/GenBank/DDBJ databases">
        <title>Bioinformatic expansion and discovery of thiopeptide antibiotics.</title>
        <authorList>
            <person name="Schwalen C.J."/>
            <person name="Hudson G.A."/>
            <person name="Mitchell D.A."/>
        </authorList>
    </citation>
    <scope>NUCLEOTIDE SEQUENCE [LARGE SCALE GENOMIC DNA]</scope>
    <source>
        <strain evidence="1 2">NRRL 8041</strain>
    </source>
</reference>
<organism evidence="1 2">
    <name type="scientific">Micromonospora arborensis</name>
    <dbReference type="NCBI Taxonomy" id="2116518"/>
    <lineage>
        <taxon>Bacteria</taxon>
        <taxon>Bacillati</taxon>
        <taxon>Actinomycetota</taxon>
        <taxon>Actinomycetes</taxon>
        <taxon>Micromonosporales</taxon>
        <taxon>Micromonosporaceae</taxon>
        <taxon>Micromonospora</taxon>
    </lineage>
</organism>